<protein>
    <submittedName>
        <fullName evidence="1">Uncharacterized protein</fullName>
    </submittedName>
</protein>
<organism evidence="1 2">
    <name type="scientific">Metabacillus indicus</name>
    <name type="common">Bacillus indicus</name>
    <dbReference type="NCBI Taxonomy" id="246786"/>
    <lineage>
        <taxon>Bacteria</taxon>
        <taxon>Bacillati</taxon>
        <taxon>Bacillota</taxon>
        <taxon>Bacilli</taxon>
        <taxon>Bacillales</taxon>
        <taxon>Bacillaceae</taxon>
        <taxon>Metabacillus</taxon>
    </lineage>
</organism>
<accession>A0A084GJM0</accession>
<proteinExistence type="predicted"/>
<dbReference type="STRING" id="246786.GS18_0219265"/>
<name>A0A084GJM0_METID</name>
<reference evidence="1 2" key="1">
    <citation type="journal article" date="2005" name="Int. J. Syst. Evol. Microbiol.">
        <title>Bacillus cibi sp. nov., isolated from jeotgal, a traditional Korean fermented seafood.</title>
        <authorList>
            <person name="Yoon J.H."/>
            <person name="Lee C.H."/>
            <person name="Oh T.K."/>
        </authorList>
    </citation>
    <scope>NUCLEOTIDE SEQUENCE [LARGE SCALE GENOMIC DNA]</scope>
    <source>
        <strain evidence="1 2">DSM 16189</strain>
    </source>
</reference>
<sequence>MENFHNRSQLRSKYVTLFKVLRFKPESFQSTFLLNEDINDDEFNKDLLLAKKTEEITTMAFEWLIRNVPNISDKKWEARYRFLDDLNQHLIYAQTLKRDESNLTTRWNCILQKFIDQEKRLNIRNSKDIIIMLEKIKNLLPSVDTLNNAISNFGELTPNKKSENLYHLINDYYELLEKEMSSEQINVSYGSKLIIFLQTELLAKKIQKYNQNYQNPISGYEWILHQEHNHFRVTLQLCNYIKNLIGYNNSIIYKELKDDIENLDLKQCPFFYTEELINQARKKEKNQRNSAYSKKYKMDTINQKHLLHQFVDNLYKKNE</sequence>
<evidence type="ECO:0000313" key="1">
    <source>
        <dbReference type="EMBL" id="KEZ47532.1"/>
    </source>
</evidence>
<comment type="caution">
    <text evidence="1">The sequence shown here is derived from an EMBL/GenBank/DDBJ whole genome shotgun (WGS) entry which is preliminary data.</text>
</comment>
<gene>
    <name evidence="1" type="ORF">GS18_0219265</name>
</gene>
<keyword evidence="2" id="KW-1185">Reference proteome</keyword>
<dbReference type="Proteomes" id="UP000028549">
    <property type="component" value="Unassembled WGS sequence"/>
</dbReference>
<dbReference type="AlphaFoldDB" id="A0A084GJM0"/>
<dbReference type="RefSeq" id="WP_029567092.1">
    <property type="nucleotide sequence ID" value="NZ_JNVC02000019.1"/>
</dbReference>
<dbReference type="EMBL" id="JNVC02000019">
    <property type="protein sequence ID" value="KEZ47532.1"/>
    <property type="molecule type" value="Genomic_DNA"/>
</dbReference>
<evidence type="ECO:0000313" key="2">
    <source>
        <dbReference type="Proteomes" id="UP000028549"/>
    </source>
</evidence>